<sequence>MRTVTNKRRCEVAPADDDNKEETPKPKMPRRELKKFKAAGPVDACEVSATLQAHSFGSSKNNYSGTRKITDRGQMQRAVSVKNVCVVDAMKMLSKSRPPVLPNVPSRMAFVDRHRRCFDPPTYIDRPRCRFAALENRRNEKALQARKIALEFPTNADTPHESGAEPKVAAALDADI</sequence>
<evidence type="ECO:0000313" key="3">
    <source>
        <dbReference type="Proteomes" id="UP000821866"/>
    </source>
</evidence>
<gene>
    <name evidence="2" type="ORF">HPB51_029450</name>
</gene>
<keyword evidence="3" id="KW-1185">Reference proteome</keyword>
<feature type="compositionally biased region" description="Basic and acidic residues" evidence="1">
    <location>
        <begin position="21"/>
        <end position="31"/>
    </location>
</feature>
<comment type="caution">
    <text evidence="2">The sequence shown here is derived from an EMBL/GenBank/DDBJ whole genome shotgun (WGS) entry which is preliminary data.</text>
</comment>
<protein>
    <submittedName>
        <fullName evidence="2">Uncharacterized protein</fullName>
    </submittedName>
</protein>
<evidence type="ECO:0000256" key="1">
    <source>
        <dbReference type="SAM" id="MobiDB-lite"/>
    </source>
</evidence>
<organism evidence="2 3">
    <name type="scientific">Rhipicephalus microplus</name>
    <name type="common">Cattle tick</name>
    <name type="synonym">Boophilus microplus</name>
    <dbReference type="NCBI Taxonomy" id="6941"/>
    <lineage>
        <taxon>Eukaryota</taxon>
        <taxon>Metazoa</taxon>
        <taxon>Ecdysozoa</taxon>
        <taxon>Arthropoda</taxon>
        <taxon>Chelicerata</taxon>
        <taxon>Arachnida</taxon>
        <taxon>Acari</taxon>
        <taxon>Parasitiformes</taxon>
        <taxon>Ixodida</taxon>
        <taxon>Ixodoidea</taxon>
        <taxon>Ixodidae</taxon>
        <taxon>Rhipicephalinae</taxon>
        <taxon>Rhipicephalus</taxon>
        <taxon>Boophilus</taxon>
    </lineage>
</organism>
<proteinExistence type="predicted"/>
<feature type="region of interest" description="Disordered" evidence="1">
    <location>
        <begin position="1"/>
        <end position="33"/>
    </location>
</feature>
<name>A0A9J6CU20_RHIMP</name>
<dbReference type="AlphaFoldDB" id="A0A9J6CU20"/>
<reference evidence="2" key="1">
    <citation type="journal article" date="2020" name="Cell">
        <title>Large-Scale Comparative Analyses of Tick Genomes Elucidate Their Genetic Diversity and Vector Capacities.</title>
        <authorList>
            <consortium name="Tick Genome and Microbiome Consortium (TIGMIC)"/>
            <person name="Jia N."/>
            <person name="Wang J."/>
            <person name="Shi W."/>
            <person name="Du L."/>
            <person name="Sun Y."/>
            <person name="Zhan W."/>
            <person name="Jiang J.F."/>
            <person name="Wang Q."/>
            <person name="Zhang B."/>
            <person name="Ji P."/>
            <person name="Bell-Sakyi L."/>
            <person name="Cui X.M."/>
            <person name="Yuan T.T."/>
            <person name="Jiang B.G."/>
            <person name="Yang W.F."/>
            <person name="Lam T.T."/>
            <person name="Chang Q.C."/>
            <person name="Ding S.J."/>
            <person name="Wang X.J."/>
            <person name="Zhu J.G."/>
            <person name="Ruan X.D."/>
            <person name="Zhao L."/>
            <person name="Wei J.T."/>
            <person name="Ye R.Z."/>
            <person name="Que T.C."/>
            <person name="Du C.H."/>
            <person name="Zhou Y.H."/>
            <person name="Cheng J.X."/>
            <person name="Dai P.F."/>
            <person name="Guo W.B."/>
            <person name="Han X.H."/>
            <person name="Huang E.J."/>
            <person name="Li L.F."/>
            <person name="Wei W."/>
            <person name="Gao Y.C."/>
            <person name="Liu J.Z."/>
            <person name="Shao H.Z."/>
            <person name="Wang X."/>
            <person name="Wang C.C."/>
            <person name="Yang T.C."/>
            <person name="Huo Q.B."/>
            <person name="Li W."/>
            <person name="Chen H.Y."/>
            <person name="Chen S.E."/>
            <person name="Zhou L.G."/>
            <person name="Ni X.B."/>
            <person name="Tian J.H."/>
            <person name="Sheng Y."/>
            <person name="Liu T."/>
            <person name="Pan Y.S."/>
            <person name="Xia L.Y."/>
            <person name="Li J."/>
            <person name="Zhao F."/>
            <person name="Cao W.C."/>
        </authorList>
    </citation>
    <scope>NUCLEOTIDE SEQUENCE</scope>
    <source>
        <strain evidence="2">Rmic-2018</strain>
    </source>
</reference>
<reference evidence="2" key="2">
    <citation type="submission" date="2021-09" db="EMBL/GenBank/DDBJ databases">
        <authorList>
            <person name="Jia N."/>
            <person name="Wang J."/>
            <person name="Shi W."/>
            <person name="Du L."/>
            <person name="Sun Y."/>
            <person name="Zhan W."/>
            <person name="Jiang J."/>
            <person name="Wang Q."/>
            <person name="Zhang B."/>
            <person name="Ji P."/>
            <person name="Sakyi L.B."/>
            <person name="Cui X."/>
            <person name="Yuan T."/>
            <person name="Jiang B."/>
            <person name="Yang W."/>
            <person name="Lam T.T.-Y."/>
            <person name="Chang Q."/>
            <person name="Ding S."/>
            <person name="Wang X."/>
            <person name="Zhu J."/>
            <person name="Ruan X."/>
            <person name="Zhao L."/>
            <person name="Wei J."/>
            <person name="Que T."/>
            <person name="Du C."/>
            <person name="Cheng J."/>
            <person name="Dai P."/>
            <person name="Han X."/>
            <person name="Huang E."/>
            <person name="Gao Y."/>
            <person name="Liu J."/>
            <person name="Shao H."/>
            <person name="Ye R."/>
            <person name="Li L."/>
            <person name="Wei W."/>
            <person name="Wang X."/>
            <person name="Wang C."/>
            <person name="Huo Q."/>
            <person name="Li W."/>
            <person name="Guo W."/>
            <person name="Chen H."/>
            <person name="Chen S."/>
            <person name="Zhou L."/>
            <person name="Zhou L."/>
            <person name="Ni X."/>
            <person name="Tian J."/>
            <person name="Zhou Y."/>
            <person name="Sheng Y."/>
            <person name="Liu T."/>
            <person name="Pan Y."/>
            <person name="Xia L."/>
            <person name="Li J."/>
            <person name="Zhao F."/>
            <person name="Cao W."/>
        </authorList>
    </citation>
    <scope>NUCLEOTIDE SEQUENCE</scope>
    <source>
        <strain evidence="2">Rmic-2018</strain>
        <tissue evidence="2">Larvae</tissue>
    </source>
</reference>
<dbReference type="Proteomes" id="UP000821866">
    <property type="component" value="Unassembled WGS sequence"/>
</dbReference>
<feature type="region of interest" description="Disordered" evidence="1">
    <location>
        <begin position="153"/>
        <end position="176"/>
    </location>
</feature>
<evidence type="ECO:0000313" key="2">
    <source>
        <dbReference type="EMBL" id="KAH7932217.1"/>
    </source>
</evidence>
<accession>A0A9J6CU20</accession>
<dbReference type="EMBL" id="JABSTU010006811">
    <property type="protein sequence ID" value="KAH7932217.1"/>
    <property type="molecule type" value="Genomic_DNA"/>
</dbReference>